<dbReference type="InterPro" id="IPR050432">
    <property type="entry name" value="FAD-linked_Oxidoreductases_BP"/>
</dbReference>
<keyword evidence="5" id="KW-1185">Reference proteome</keyword>
<comment type="similarity">
    <text evidence="1">Belongs to the oxygen-dependent FAD-linked oxidoreductase family.</text>
</comment>
<accession>A0ABR3W3N1</accession>
<dbReference type="EMBL" id="JAZHXJ010000746">
    <property type="protein sequence ID" value="KAL1852402.1"/>
    <property type="molecule type" value="Genomic_DNA"/>
</dbReference>
<dbReference type="Proteomes" id="UP001586593">
    <property type="component" value="Unassembled WGS sequence"/>
</dbReference>
<reference evidence="4 5" key="1">
    <citation type="journal article" date="2024" name="Commun. Biol.">
        <title>Comparative genomic analysis of thermophilic fungi reveals convergent evolutionary adaptations and gene losses.</title>
        <authorList>
            <person name="Steindorff A.S."/>
            <person name="Aguilar-Pontes M.V."/>
            <person name="Robinson A.J."/>
            <person name="Andreopoulos B."/>
            <person name="LaButti K."/>
            <person name="Kuo A."/>
            <person name="Mondo S."/>
            <person name="Riley R."/>
            <person name="Otillar R."/>
            <person name="Haridas S."/>
            <person name="Lipzen A."/>
            <person name="Grimwood J."/>
            <person name="Schmutz J."/>
            <person name="Clum A."/>
            <person name="Reid I.D."/>
            <person name="Moisan M.C."/>
            <person name="Butler G."/>
            <person name="Nguyen T.T.M."/>
            <person name="Dewar K."/>
            <person name="Conant G."/>
            <person name="Drula E."/>
            <person name="Henrissat B."/>
            <person name="Hansel C."/>
            <person name="Singer S."/>
            <person name="Hutchinson M.I."/>
            <person name="de Vries R.P."/>
            <person name="Natvig D.O."/>
            <person name="Powell A.J."/>
            <person name="Tsang A."/>
            <person name="Grigoriev I.V."/>
        </authorList>
    </citation>
    <scope>NUCLEOTIDE SEQUENCE [LARGE SCALE GENOMIC DNA]</scope>
    <source>
        <strain evidence="4 5">ATCC 24622</strain>
    </source>
</reference>
<evidence type="ECO:0000256" key="1">
    <source>
        <dbReference type="ARBA" id="ARBA00005466"/>
    </source>
</evidence>
<dbReference type="Gene3D" id="3.40.462.20">
    <property type="match status" value="1"/>
</dbReference>
<proteinExistence type="inferred from homology"/>
<evidence type="ECO:0000313" key="4">
    <source>
        <dbReference type="EMBL" id="KAL1852402.1"/>
    </source>
</evidence>
<dbReference type="PANTHER" id="PTHR13878:SF91">
    <property type="entry name" value="FAD BINDING DOMAIN PROTEIN (AFU_ORTHOLOGUE AFUA_6G12070)-RELATED"/>
    <property type="match status" value="1"/>
</dbReference>
<dbReference type="Gene3D" id="3.30.465.10">
    <property type="match status" value="1"/>
</dbReference>
<keyword evidence="2" id="KW-0560">Oxidoreductase</keyword>
<dbReference type="InterPro" id="IPR012951">
    <property type="entry name" value="BBE"/>
</dbReference>
<dbReference type="InterPro" id="IPR036318">
    <property type="entry name" value="FAD-bd_PCMH-like_sf"/>
</dbReference>
<evidence type="ECO:0000313" key="5">
    <source>
        <dbReference type="Proteomes" id="UP001586593"/>
    </source>
</evidence>
<dbReference type="SUPFAM" id="SSF56176">
    <property type="entry name" value="FAD-binding/transporter-associated domain-like"/>
    <property type="match status" value="1"/>
</dbReference>
<protein>
    <recommendedName>
        <fullName evidence="3">Berberine/berberine-like domain-containing protein</fullName>
    </recommendedName>
</protein>
<gene>
    <name evidence="4" type="ORF">VTK73DRAFT_9232</name>
</gene>
<comment type="caution">
    <text evidence="4">The sequence shown here is derived from an EMBL/GenBank/DDBJ whole genome shotgun (WGS) entry which is preliminary data.</text>
</comment>
<evidence type="ECO:0000259" key="3">
    <source>
        <dbReference type="Pfam" id="PF08031"/>
    </source>
</evidence>
<feature type="domain" description="Berberine/berberine-like" evidence="3">
    <location>
        <begin position="274"/>
        <end position="317"/>
    </location>
</feature>
<evidence type="ECO:0000256" key="2">
    <source>
        <dbReference type="ARBA" id="ARBA00023002"/>
    </source>
</evidence>
<sequence length="342" mass="37539">MEVVLADGTFVSVSAQHHPDLFWAMRGGGGSTFGVVVSVVVAAYPKAPVAALSYTVTTGQPGSNISADTFWAGMRAFWDTFLPNADAGHYLYFTLTCRTPNDVHNCTFNLLAHWAHDTTVAELREWTSPYFTRLSSLGIAVAPSFVQYPSVVSAFETTFPANTEQAGTATGHTASRLFPRTNWEDPDLLDRTAAAFRQSIEAGGKMVAYNFGVARNPRVNQTNAATPAWRRAVMFAMLAEPVANNASVAEIVSTSRTLVQLMDSWRALSPGAGSYLNEGDINEPNFQQAFYGSSYDRLYRIKKQYDPHGTFYAYTGVGSEDWYTTDQVPLYPTTNGRLCRKP</sequence>
<dbReference type="PANTHER" id="PTHR13878">
    <property type="entry name" value="GULONOLACTONE OXIDASE"/>
    <property type="match status" value="1"/>
</dbReference>
<dbReference type="InterPro" id="IPR016169">
    <property type="entry name" value="FAD-bd_PCMH_sub2"/>
</dbReference>
<organism evidence="4 5">
    <name type="scientific">Phialemonium thermophilum</name>
    <dbReference type="NCBI Taxonomy" id="223376"/>
    <lineage>
        <taxon>Eukaryota</taxon>
        <taxon>Fungi</taxon>
        <taxon>Dikarya</taxon>
        <taxon>Ascomycota</taxon>
        <taxon>Pezizomycotina</taxon>
        <taxon>Sordariomycetes</taxon>
        <taxon>Sordariomycetidae</taxon>
        <taxon>Cephalothecales</taxon>
        <taxon>Cephalothecaceae</taxon>
        <taxon>Phialemonium</taxon>
    </lineage>
</organism>
<dbReference type="Pfam" id="PF08031">
    <property type="entry name" value="BBE"/>
    <property type="match status" value="1"/>
</dbReference>
<name>A0ABR3W3N1_9PEZI</name>